<protein>
    <recommendedName>
        <fullName evidence="6">DUF1232 domain-containing protein</fullName>
    </recommendedName>
</protein>
<gene>
    <name evidence="7" type="ORF">SAMN02949497_4658</name>
</gene>
<organism evidence="7 8">
    <name type="scientific">Methylomagnum ishizawai</name>
    <dbReference type="NCBI Taxonomy" id="1760988"/>
    <lineage>
        <taxon>Bacteria</taxon>
        <taxon>Pseudomonadati</taxon>
        <taxon>Pseudomonadota</taxon>
        <taxon>Gammaproteobacteria</taxon>
        <taxon>Methylococcales</taxon>
        <taxon>Methylococcaceae</taxon>
        <taxon>Methylomagnum</taxon>
    </lineage>
</organism>
<evidence type="ECO:0000256" key="5">
    <source>
        <dbReference type="SAM" id="Phobius"/>
    </source>
</evidence>
<dbReference type="InterPro" id="IPR010652">
    <property type="entry name" value="DUF1232"/>
</dbReference>
<evidence type="ECO:0000313" key="7">
    <source>
        <dbReference type="EMBL" id="SMF97238.1"/>
    </source>
</evidence>
<keyword evidence="4 5" id="KW-0472">Membrane</keyword>
<dbReference type="STRING" id="1760988.SAMN02949497_4658"/>
<evidence type="ECO:0000256" key="4">
    <source>
        <dbReference type="ARBA" id="ARBA00023136"/>
    </source>
</evidence>
<dbReference type="EMBL" id="FXAM01000001">
    <property type="protein sequence ID" value="SMF97238.1"/>
    <property type="molecule type" value="Genomic_DNA"/>
</dbReference>
<keyword evidence="3 5" id="KW-1133">Transmembrane helix</keyword>
<evidence type="ECO:0000313" key="8">
    <source>
        <dbReference type="Proteomes" id="UP000192923"/>
    </source>
</evidence>
<feature type="domain" description="DUF1232" evidence="6">
    <location>
        <begin position="49"/>
        <end position="84"/>
    </location>
</feature>
<comment type="subcellular location">
    <subcellularLocation>
        <location evidence="1">Endomembrane system</location>
        <topology evidence="1">Multi-pass membrane protein</topology>
    </subcellularLocation>
</comment>
<evidence type="ECO:0000259" key="6">
    <source>
        <dbReference type="Pfam" id="PF06803"/>
    </source>
</evidence>
<evidence type="ECO:0000256" key="3">
    <source>
        <dbReference type="ARBA" id="ARBA00022989"/>
    </source>
</evidence>
<evidence type="ECO:0000256" key="2">
    <source>
        <dbReference type="ARBA" id="ARBA00022692"/>
    </source>
</evidence>
<dbReference type="GO" id="GO:0012505">
    <property type="term" value="C:endomembrane system"/>
    <property type="evidence" value="ECO:0007669"/>
    <property type="project" value="UniProtKB-SubCell"/>
</dbReference>
<name>A0A1Y6D2R7_9GAMM</name>
<feature type="transmembrane region" description="Helical" evidence="5">
    <location>
        <begin position="45"/>
        <end position="64"/>
    </location>
</feature>
<accession>A0A1Y6D2R7</accession>
<reference evidence="7 8" key="1">
    <citation type="submission" date="2016-12" db="EMBL/GenBank/DDBJ databases">
        <authorList>
            <person name="Song W.-J."/>
            <person name="Kurnit D.M."/>
        </authorList>
    </citation>
    <scope>NUCLEOTIDE SEQUENCE [LARGE SCALE GENOMIC DNA]</scope>
    <source>
        <strain evidence="7 8">175</strain>
    </source>
</reference>
<dbReference type="OrthoDB" id="9804184at2"/>
<keyword evidence="2 5" id="KW-0812">Transmembrane</keyword>
<dbReference type="Pfam" id="PF06803">
    <property type="entry name" value="DUF1232"/>
    <property type="match status" value="1"/>
</dbReference>
<dbReference type="Proteomes" id="UP000192923">
    <property type="component" value="Unassembled WGS sequence"/>
</dbReference>
<sequence length="96" mass="10565">MQDYQAFRAHFSEQGLMDKLRDLPVGGEIAARALRLLKLLRDDRVPVWVKAIVTGALGYLILPWDVSPDFLPWIGYLDDAAALAAALALAEESLDG</sequence>
<dbReference type="AlphaFoldDB" id="A0A1Y6D2R7"/>
<keyword evidence="8" id="KW-1185">Reference proteome</keyword>
<proteinExistence type="predicted"/>
<evidence type="ECO:0000256" key="1">
    <source>
        <dbReference type="ARBA" id="ARBA00004127"/>
    </source>
</evidence>